<dbReference type="Gene3D" id="1.20.120.310">
    <property type="entry name" value="ERV/ALR sulfhydryl oxidase domain"/>
    <property type="match status" value="1"/>
</dbReference>
<dbReference type="InterPro" id="IPR036774">
    <property type="entry name" value="ERV/ALR_sulphydryl_oxid_sf"/>
</dbReference>
<evidence type="ECO:0000259" key="8">
    <source>
        <dbReference type="PROSITE" id="PS51324"/>
    </source>
</evidence>
<dbReference type="GO" id="GO:0005789">
    <property type="term" value="C:endoplasmic reticulum membrane"/>
    <property type="evidence" value="ECO:0007669"/>
    <property type="project" value="EnsemblFungi"/>
</dbReference>
<evidence type="ECO:0000256" key="1">
    <source>
        <dbReference type="ARBA" id="ARBA00001974"/>
    </source>
</evidence>
<proteinExistence type="predicted"/>
<protein>
    <recommendedName>
        <fullName evidence="6">Sulfhydryl oxidase</fullName>
        <ecNumber evidence="6">1.8.3.2</ecNumber>
    </recommendedName>
</protein>
<dbReference type="InterPro" id="IPR017905">
    <property type="entry name" value="ERV/ALR_sulphydryl_oxidase"/>
</dbReference>
<keyword evidence="2 6" id="KW-0285">Flavoprotein</keyword>
<dbReference type="InterPro" id="IPR039799">
    <property type="entry name" value="ALR/ERV"/>
</dbReference>
<evidence type="ECO:0000256" key="4">
    <source>
        <dbReference type="ARBA" id="ARBA00023002"/>
    </source>
</evidence>
<feature type="domain" description="ERV/ALR sulfhydryl oxidase" evidence="8">
    <location>
        <begin position="75"/>
        <end position="178"/>
    </location>
</feature>
<keyword evidence="5" id="KW-1015">Disulfide bond</keyword>
<evidence type="ECO:0000256" key="6">
    <source>
        <dbReference type="RuleBase" id="RU371123"/>
    </source>
</evidence>
<evidence type="ECO:0000313" key="9">
    <source>
        <dbReference type="EMBL" id="CCD24372.1"/>
    </source>
</evidence>
<dbReference type="GO" id="GO:0005739">
    <property type="term" value="C:mitochondrion"/>
    <property type="evidence" value="ECO:0007669"/>
    <property type="project" value="TreeGrafter"/>
</dbReference>
<dbReference type="OrthoDB" id="59470at2759"/>
<feature type="compositionally biased region" description="Basic and acidic residues" evidence="7">
    <location>
        <begin position="52"/>
        <end position="62"/>
    </location>
</feature>
<evidence type="ECO:0000256" key="2">
    <source>
        <dbReference type="ARBA" id="ARBA00022630"/>
    </source>
</evidence>
<accession>G0W9B1</accession>
<reference evidence="9 10" key="1">
    <citation type="journal article" date="2011" name="Proc. Natl. Acad. Sci. U.S.A.">
        <title>Evolutionary erosion of yeast sex chromosomes by mating-type switching accidents.</title>
        <authorList>
            <person name="Gordon J.L."/>
            <person name="Armisen D."/>
            <person name="Proux-Wera E."/>
            <person name="Oheigeartaigh S.S."/>
            <person name="Byrne K.P."/>
            <person name="Wolfe K.H."/>
        </authorList>
    </citation>
    <scope>NUCLEOTIDE SEQUENCE [LARGE SCALE GENOMIC DNA]</scope>
    <source>
        <strain evidence="10">ATCC 10597 / BCRC 20456 / CBS 421 / NBRC 0211 / NRRL Y-12639</strain>
    </source>
</reference>
<dbReference type="Proteomes" id="UP000000689">
    <property type="component" value="Chromosome 4"/>
</dbReference>
<evidence type="ECO:0000313" key="10">
    <source>
        <dbReference type="Proteomes" id="UP000000689"/>
    </source>
</evidence>
<dbReference type="GeneID" id="11494926"/>
<dbReference type="GO" id="GO:0060904">
    <property type="term" value="P:regulation of protein folding in endoplasmic reticulum"/>
    <property type="evidence" value="ECO:0007669"/>
    <property type="project" value="EnsemblFungi"/>
</dbReference>
<feature type="transmembrane region" description="Helical" evidence="6">
    <location>
        <begin position="12"/>
        <end position="30"/>
    </location>
</feature>
<sequence length="189" mass="21619">MVMIHLNKKHIRLVVGIITMVTIFVLITRYSEELQGQINNISSSTSNSSGNNEKERDPEAEAKHKKMMEETIMPSMTDTKAKKELGNASWKYFHTLLARFPENPTDEERSKLKSFIQLYAELYPCGECSYHFVKLLDKHPVQTSSRLAAATWGCHMHNIVNQFLKKKQYDCSKILEDYDCGCGGGPKQK</sequence>
<feature type="region of interest" description="Disordered" evidence="7">
    <location>
        <begin position="40"/>
        <end position="63"/>
    </location>
</feature>
<dbReference type="PANTHER" id="PTHR12645:SF1">
    <property type="entry name" value="FAD-LINKED SULFHYDRYL OXIDASE ERV2"/>
    <property type="match status" value="1"/>
</dbReference>
<dbReference type="FunFam" id="1.20.120.310:FF:000002">
    <property type="entry name" value="Sulfhydryl oxidase"/>
    <property type="match status" value="1"/>
</dbReference>
<keyword evidence="10" id="KW-1185">Reference proteome</keyword>
<dbReference type="GO" id="GO:0016971">
    <property type="term" value="F:flavin-dependent sulfhydryl oxidase activity"/>
    <property type="evidence" value="ECO:0007669"/>
    <property type="project" value="EnsemblFungi"/>
</dbReference>
<dbReference type="STRING" id="1071378.G0W9B1"/>
<keyword evidence="4 6" id="KW-0560">Oxidoreductase</keyword>
<evidence type="ECO:0000256" key="7">
    <source>
        <dbReference type="SAM" id="MobiDB-lite"/>
    </source>
</evidence>
<comment type="catalytic activity">
    <reaction evidence="6">
        <text>2 R'C(R)SH + O2 = R'C(R)S-S(R)CR' + H2O2</text>
        <dbReference type="Rhea" id="RHEA:17357"/>
        <dbReference type="ChEBI" id="CHEBI:15379"/>
        <dbReference type="ChEBI" id="CHEBI:16240"/>
        <dbReference type="ChEBI" id="CHEBI:16520"/>
        <dbReference type="ChEBI" id="CHEBI:17412"/>
        <dbReference type="EC" id="1.8.3.2"/>
    </reaction>
</comment>
<dbReference type="eggNOG" id="KOG3355">
    <property type="taxonomic scope" value="Eukaryota"/>
</dbReference>
<comment type="cofactor">
    <cofactor evidence="1 6">
        <name>FAD</name>
        <dbReference type="ChEBI" id="CHEBI:57692"/>
    </cofactor>
</comment>
<dbReference type="Pfam" id="PF04777">
    <property type="entry name" value="Evr1_Alr"/>
    <property type="match status" value="1"/>
</dbReference>
<keyword evidence="6" id="KW-0812">Transmembrane</keyword>
<dbReference type="EC" id="1.8.3.2" evidence="6"/>
<dbReference type="PANTHER" id="PTHR12645">
    <property type="entry name" value="ALR/ERV"/>
    <property type="match status" value="1"/>
</dbReference>
<dbReference type="PROSITE" id="PS51324">
    <property type="entry name" value="ERV_ALR"/>
    <property type="match status" value="1"/>
</dbReference>
<dbReference type="OMA" id="MIDKEWR"/>
<dbReference type="GO" id="GO:0050660">
    <property type="term" value="F:flavin adenine dinucleotide binding"/>
    <property type="evidence" value="ECO:0007669"/>
    <property type="project" value="TreeGrafter"/>
</dbReference>
<feature type="compositionally biased region" description="Low complexity" evidence="7">
    <location>
        <begin position="40"/>
        <end position="51"/>
    </location>
</feature>
<dbReference type="EMBL" id="HE580270">
    <property type="protein sequence ID" value="CCD24372.1"/>
    <property type="molecule type" value="Genomic_DNA"/>
</dbReference>
<keyword evidence="6" id="KW-1133">Transmembrane helix</keyword>
<evidence type="ECO:0000256" key="3">
    <source>
        <dbReference type="ARBA" id="ARBA00022827"/>
    </source>
</evidence>
<dbReference type="RefSeq" id="XP_003669615.1">
    <property type="nucleotide sequence ID" value="XM_003669567.1"/>
</dbReference>
<gene>
    <name evidence="9" type="primary">NDAI0D00580</name>
    <name evidence="9" type="ordered locus">NDAI_0D00580</name>
</gene>
<keyword evidence="6" id="KW-0472">Membrane</keyword>
<dbReference type="AlphaFoldDB" id="G0W9B1"/>
<evidence type="ECO:0000256" key="5">
    <source>
        <dbReference type="ARBA" id="ARBA00023157"/>
    </source>
</evidence>
<keyword evidence="3 6" id="KW-0274">FAD</keyword>
<dbReference type="SUPFAM" id="SSF69000">
    <property type="entry name" value="FAD-dependent thiol oxidase"/>
    <property type="match status" value="1"/>
</dbReference>
<organism evidence="9 10">
    <name type="scientific">Naumovozyma dairenensis (strain ATCC 10597 / BCRC 20456 / CBS 421 / NBRC 0211 / NRRL Y-12639)</name>
    <name type="common">Saccharomyces dairenensis</name>
    <dbReference type="NCBI Taxonomy" id="1071378"/>
    <lineage>
        <taxon>Eukaryota</taxon>
        <taxon>Fungi</taxon>
        <taxon>Dikarya</taxon>
        <taxon>Ascomycota</taxon>
        <taxon>Saccharomycotina</taxon>
        <taxon>Saccharomycetes</taxon>
        <taxon>Saccharomycetales</taxon>
        <taxon>Saccharomycetaceae</taxon>
        <taxon>Naumovozyma</taxon>
    </lineage>
</organism>
<name>G0W9B1_NAUDC</name>
<dbReference type="HOGENOM" id="CLU_070631_2_2_1"/>
<dbReference type="KEGG" id="ndi:NDAI_0D00580"/>